<dbReference type="Proteomes" id="UP001216709">
    <property type="component" value="Unassembled WGS sequence"/>
</dbReference>
<dbReference type="GO" id="GO:0003676">
    <property type="term" value="F:nucleic acid binding"/>
    <property type="evidence" value="ECO:0007669"/>
    <property type="project" value="InterPro"/>
</dbReference>
<evidence type="ECO:0000313" key="1">
    <source>
        <dbReference type="EMBL" id="MDE1454131.1"/>
    </source>
</evidence>
<organism evidence="1 2">
    <name type="scientific">Bacillus paralicheniformis</name>
    <dbReference type="NCBI Taxonomy" id="1648923"/>
    <lineage>
        <taxon>Bacteria</taxon>
        <taxon>Bacillati</taxon>
        <taxon>Bacillota</taxon>
        <taxon>Bacilli</taxon>
        <taxon>Bacillales</taxon>
        <taxon>Bacillaceae</taxon>
        <taxon>Bacillus</taxon>
    </lineage>
</organism>
<sequence>MNLFQLHHQDMKEIREIPFEKEKDIQHLCEKNLKQLLGLKFIASEFRVAGFRIDTLAFDDQTQSFVIIEYKNKNISNISLIWLNKFMRKIKFKSLFHIKRLFSNVKPFFA</sequence>
<proteinExistence type="predicted"/>
<protein>
    <recommendedName>
        <fullName evidence="3">DUF91 domain-containing protein</fullName>
    </recommendedName>
</protein>
<name>A0AAW6KHL4_9BACI</name>
<dbReference type="AlphaFoldDB" id="A0AAW6KHL4"/>
<evidence type="ECO:0000313" key="2">
    <source>
        <dbReference type="Proteomes" id="UP001216709"/>
    </source>
</evidence>
<comment type="caution">
    <text evidence="1">The sequence shown here is derived from an EMBL/GenBank/DDBJ whole genome shotgun (WGS) entry which is preliminary data.</text>
</comment>
<dbReference type="EMBL" id="JARAFO010000090">
    <property type="protein sequence ID" value="MDE1454131.1"/>
    <property type="molecule type" value="Genomic_DNA"/>
</dbReference>
<gene>
    <name evidence="1" type="ORF">PVN32_18385</name>
</gene>
<reference evidence="1" key="1">
    <citation type="submission" date="2022-12" db="EMBL/GenBank/DDBJ databases">
        <title>Draft Genome Sequences of Bacillus licheniformis and Bacillus paralicheniformis strains isolated from Irish skim milk powders.</title>
        <authorList>
            <person name="Lourenco A."/>
            <person name="Li F."/>
            <person name="Geraldine D."/>
            <person name="Tobin J.T."/>
            <person name="Butler F."/>
            <person name="Jordan K."/>
            <person name="Obrien T."/>
        </authorList>
    </citation>
    <scope>NUCLEOTIDE SEQUENCE</scope>
    <source>
        <strain evidence="1">3370</strain>
    </source>
</reference>
<dbReference type="RefSeq" id="WP_142393723.1">
    <property type="nucleotide sequence ID" value="NZ_CP126091.1"/>
</dbReference>
<evidence type="ECO:0008006" key="3">
    <source>
        <dbReference type="Google" id="ProtNLM"/>
    </source>
</evidence>
<accession>A0AAW6KHL4</accession>
<dbReference type="Gene3D" id="3.40.1350.10">
    <property type="match status" value="1"/>
</dbReference>
<dbReference type="InterPro" id="IPR011856">
    <property type="entry name" value="tRNA_endonuc-like_dom_sf"/>
</dbReference>